<dbReference type="AlphaFoldDB" id="A0A2S7SU24"/>
<dbReference type="Proteomes" id="UP000239872">
    <property type="component" value="Unassembled WGS sequence"/>
</dbReference>
<organism evidence="1 2">
    <name type="scientific">Flavipsychrobacter stenotrophus</name>
    <dbReference type="NCBI Taxonomy" id="2077091"/>
    <lineage>
        <taxon>Bacteria</taxon>
        <taxon>Pseudomonadati</taxon>
        <taxon>Bacteroidota</taxon>
        <taxon>Chitinophagia</taxon>
        <taxon>Chitinophagales</taxon>
        <taxon>Chitinophagaceae</taxon>
        <taxon>Flavipsychrobacter</taxon>
    </lineage>
</organism>
<sequence length="301" mass="35559">MHQPNYIILQCYGYEAVFLECAYALMSLSRLYKPEELTNTEIWVYTDKPEWFDRFADCPLPLHFRKMDAALIKQWRGDIDFVHRIKIELLLDFTETRTGNILYADTDMVFLQKLDDVWNGLAPGELYMHMQEGKISEKGNPLFRKLDTFLRSGKAIKTEGTPLYDLYMWNAGILGFHSSHRELLQKALEYTDSEHPKFPKHIIEQFAFSIQFGSKGNIKSALPYALHYWNMKELRQIIASFLQYFDGKPWADLVRYSSLLQPYILVTEKNMFLQNRSFTEKVLNKKWVPAMPNWELLEKQI</sequence>
<name>A0A2S7SU24_9BACT</name>
<dbReference type="RefSeq" id="WP_105039131.1">
    <property type="nucleotide sequence ID" value="NZ_PPSL01000003.1"/>
</dbReference>
<evidence type="ECO:0000313" key="1">
    <source>
        <dbReference type="EMBL" id="PQJ10403.1"/>
    </source>
</evidence>
<evidence type="ECO:0008006" key="3">
    <source>
        <dbReference type="Google" id="ProtNLM"/>
    </source>
</evidence>
<gene>
    <name evidence="1" type="ORF">CJD36_010520</name>
</gene>
<proteinExistence type="predicted"/>
<dbReference type="Gene3D" id="3.90.550.10">
    <property type="entry name" value="Spore Coat Polysaccharide Biosynthesis Protein SpsA, Chain A"/>
    <property type="match status" value="1"/>
</dbReference>
<dbReference type="InterPro" id="IPR029044">
    <property type="entry name" value="Nucleotide-diphossugar_trans"/>
</dbReference>
<comment type="caution">
    <text evidence="1">The sequence shown here is derived from an EMBL/GenBank/DDBJ whole genome shotgun (WGS) entry which is preliminary data.</text>
</comment>
<evidence type="ECO:0000313" key="2">
    <source>
        <dbReference type="Proteomes" id="UP000239872"/>
    </source>
</evidence>
<dbReference type="EMBL" id="PPSL01000003">
    <property type="protein sequence ID" value="PQJ10403.1"/>
    <property type="molecule type" value="Genomic_DNA"/>
</dbReference>
<reference evidence="1 2" key="1">
    <citation type="submission" date="2018-01" db="EMBL/GenBank/DDBJ databases">
        <title>A novel member of the phylum Bacteroidetes isolated from glacier ice.</title>
        <authorList>
            <person name="Liu Q."/>
            <person name="Xin Y.-H."/>
        </authorList>
    </citation>
    <scope>NUCLEOTIDE SEQUENCE [LARGE SCALE GENOMIC DNA]</scope>
    <source>
        <strain evidence="1 2">RB1R16</strain>
    </source>
</reference>
<accession>A0A2S7SU24</accession>
<dbReference type="SUPFAM" id="SSF53448">
    <property type="entry name" value="Nucleotide-diphospho-sugar transferases"/>
    <property type="match status" value="1"/>
</dbReference>
<keyword evidence="2" id="KW-1185">Reference proteome</keyword>
<dbReference type="OrthoDB" id="850028at2"/>
<protein>
    <recommendedName>
        <fullName evidence="3">Glycosyl transferase</fullName>
    </recommendedName>
</protein>